<evidence type="ECO:0000313" key="3">
    <source>
        <dbReference type="Proteomes" id="UP001501747"/>
    </source>
</evidence>
<evidence type="ECO:0000256" key="1">
    <source>
        <dbReference type="SAM" id="SignalP"/>
    </source>
</evidence>
<feature type="chain" id="PRO_5046847903" evidence="1">
    <location>
        <begin position="31"/>
        <end position="153"/>
    </location>
</feature>
<name>A0ABP7S958_9PSEU</name>
<keyword evidence="3" id="KW-1185">Reference proteome</keyword>
<organism evidence="2 3">
    <name type="scientific">Allokutzneria multivorans</name>
    <dbReference type="NCBI Taxonomy" id="1142134"/>
    <lineage>
        <taxon>Bacteria</taxon>
        <taxon>Bacillati</taxon>
        <taxon>Actinomycetota</taxon>
        <taxon>Actinomycetes</taxon>
        <taxon>Pseudonocardiales</taxon>
        <taxon>Pseudonocardiaceae</taxon>
        <taxon>Allokutzneria</taxon>
    </lineage>
</organism>
<dbReference type="Proteomes" id="UP001501747">
    <property type="component" value="Unassembled WGS sequence"/>
</dbReference>
<keyword evidence="1" id="KW-0732">Signal</keyword>
<feature type="signal peptide" evidence="1">
    <location>
        <begin position="1"/>
        <end position="30"/>
    </location>
</feature>
<sequence length="153" mass="16421">MHTVACMKRPIIAAFCVPVALLLAAPSASAAPPAPVPKGDITAAIKAVGTSFDAACAQKKGVRFVLAGTDIIAKQAKKMPDPIKKFVNAAWHELYKFPDPCAVDSRAAIDKFVAERYAAEWKTIIGYYVAHQPVCDKGAWTIVEKLKALLTKI</sequence>
<dbReference type="EMBL" id="BAABAL010000009">
    <property type="protein sequence ID" value="GAA4008118.1"/>
    <property type="molecule type" value="Genomic_DNA"/>
</dbReference>
<gene>
    <name evidence="2" type="ORF">GCM10022247_32900</name>
</gene>
<evidence type="ECO:0000313" key="2">
    <source>
        <dbReference type="EMBL" id="GAA4008118.1"/>
    </source>
</evidence>
<accession>A0ABP7S958</accession>
<protein>
    <submittedName>
        <fullName evidence="2">Uncharacterized protein</fullName>
    </submittedName>
</protein>
<comment type="caution">
    <text evidence="2">The sequence shown here is derived from an EMBL/GenBank/DDBJ whole genome shotgun (WGS) entry which is preliminary data.</text>
</comment>
<proteinExistence type="predicted"/>
<reference evidence="3" key="1">
    <citation type="journal article" date="2019" name="Int. J. Syst. Evol. Microbiol.">
        <title>The Global Catalogue of Microorganisms (GCM) 10K type strain sequencing project: providing services to taxonomists for standard genome sequencing and annotation.</title>
        <authorList>
            <consortium name="The Broad Institute Genomics Platform"/>
            <consortium name="The Broad Institute Genome Sequencing Center for Infectious Disease"/>
            <person name="Wu L."/>
            <person name="Ma J."/>
        </authorList>
    </citation>
    <scope>NUCLEOTIDE SEQUENCE [LARGE SCALE GENOMIC DNA]</scope>
    <source>
        <strain evidence="3">JCM 17342</strain>
    </source>
</reference>